<evidence type="ECO:0000256" key="1">
    <source>
        <dbReference type="SAM" id="MobiDB-lite"/>
    </source>
</evidence>
<gene>
    <name evidence="2" type="ORF">PZ740_08115</name>
</gene>
<dbReference type="EMBL" id="JARGEQ010000082">
    <property type="protein sequence ID" value="MDF1586350.1"/>
    <property type="molecule type" value="Genomic_DNA"/>
</dbReference>
<feature type="region of interest" description="Disordered" evidence="1">
    <location>
        <begin position="244"/>
        <end position="264"/>
    </location>
</feature>
<organism evidence="2 3">
    <name type="scientific">Marinimicrococcus flavescens</name>
    <dbReference type="NCBI Taxonomy" id="3031815"/>
    <lineage>
        <taxon>Bacteria</taxon>
        <taxon>Pseudomonadati</taxon>
        <taxon>Pseudomonadota</taxon>
        <taxon>Alphaproteobacteria</taxon>
        <taxon>Geminicoccales</taxon>
        <taxon>Geminicoccaceae</taxon>
        <taxon>Marinimicrococcus</taxon>
    </lineage>
</organism>
<dbReference type="Pfam" id="PF07103">
    <property type="entry name" value="DUF1365"/>
    <property type="match status" value="1"/>
</dbReference>
<dbReference type="PANTHER" id="PTHR33973">
    <property type="entry name" value="OS07G0153300 PROTEIN"/>
    <property type="match status" value="1"/>
</dbReference>
<reference evidence="2 3" key="1">
    <citation type="submission" date="2023-03" db="EMBL/GenBank/DDBJ databases">
        <title>YIM 152171 draft genome.</title>
        <authorList>
            <person name="Yang Z."/>
        </authorList>
    </citation>
    <scope>NUCLEOTIDE SEQUENCE [LARGE SCALE GENOMIC DNA]</scope>
    <source>
        <strain evidence="2 3">YIM 152171</strain>
    </source>
</reference>
<dbReference type="PANTHER" id="PTHR33973:SF4">
    <property type="entry name" value="OS07G0153300 PROTEIN"/>
    <property type="match status" value="1"/>
</dbReference>
<keyword evidence="3" id="KW-1185">Reference proteome</keyword>
<name>A0AAP3XR35_9PROT</name>
<accession>A0AAP3XR35</accession>
<proteinExistence type="predicted"/>
<feature type="compositionally biased region" description="Low complexity" evidence="1">
    <location>
        <begin position="251"/>
        <end position="264"/>
    </location>
</feature>
<comment type="caution">
    <text evidence="2">The sequence shown here is derived from an EMBL/GenBank/DDBJ whole genome shotgun (WGS) entry which is preliminary data.</text>
</comment>
<evidence type="ECO:0000313" key="2">
    <source>
        <dbReference type="EMBL" id="MDF1586350.1"/>
    </source>
</evidence>
<dbReference type="InterPro" id="IPR010775">
    <property type="entry name" value="DUF1365"/>
</dbReference>
<sequence length="264" mass="29912">MALRSCLYRGTVMHHRLRPVPHRFTYRVFSLFLDLDEVPELDRRLRLLSFERFNLASFMARDHGPRDGSPLRPWVLERLAEHGIRPAVPRIRLLCFPRLLGYVFNPLSIYFVHEGERLAALVYEVKNTFGGQHVYVAAPGEPGIDGRIAAHEVDKAFHVSPFVPMRARYRFLLASPGERLSVVIRESDQEGPLLVASHTADRFPLTDKNLLTCLAGNFFMTLKIIAGIHVEALRLWRKGVPVQTREKREAPAAGPVSSAGSDSR</sequence>
<dbReference type="AlphaFoldDB" id="A0AAP3XR35"/>
<dbReference type="RefSeq" id="WP_327788764.1">
    <property type="nucleotide sequence ID" value="NZ_JARGEQ010000082.1"/>
</dbReference>
<evidence type="ECO:0000313" key="3">
    <source>
        <dbReference type="Proteomes" id="UP001301140"/>
    </source>
</evidence>
<dbReference type="Proteomes" id="UP001301140">
    <property type="component" value="Unassembled WGS sequence"/>
</dbReference>
<protein>
    <submittedName>
        <fullName evidence="2">DUF1365 domain-containing protein</fullName>
    </submittedName>
</protein>